<dbReference type="NCBIfam" id="TIGR01352">
    <property type="entry name" value="tonB_Cterm"/>
    <property type="match status" value="1"/>
</dbReference>
<evidence type="ECO:0000256" key="5">
    <source>
        <dbReference type="ARBA" id="ARBA00022519"/>
    </source>
</evidence>
<dbReference type="Pfam" id="PF03544">
    <property type="entry name" value="TonB_C"/>
    <property type="match status" value="1"/>
</dbReference>
<dbReference type="Gene3D" id="3.30.1150.10">
    <property type="match status" value="1"/>
</dbReference>
<keyword evidence="8 10" id="KW-1133">Transmembrane helix</keyword>
<dbReference type="GO" id="GO:0055085">
    <property type="term" value="P:transmembrane transport"/>
    <property type="evidence" value="ECO:0007669"/>
    <property type="project" value="InterPro"/>
</dbReference>
<keyword evidence="4" id="KW-1003">Cell membrane</keyword>
<comment type="caution">
    <text evidence="12">The sequence shown here is derived from an EMBL/GenBank/DDBJ whole genome shotgun (WGS) entry which is preliminary data.</text>
</comment>
<gene>
    <name evidence="12" type="ORF">SDC9_90966</name>
</gene>
<protein>
    <recommendedName>
        <fullName evidence="11">TonB C-terminal domain-containing protein</fullName>
    </recommendedName>
</protein>
<feature type="transmembrane region" description="Helical" evidence="10">
    <location>
        <begin position="6"/>
        <end position="25"/>
    </location>
</feature>
<dbReference type="GO" id="GO:0031992">
    <property type="term" value="F:energy transducer activity"/>
    <property type="evidence" value="ECO:0007669"/>
    <property type="project" value="TreeGrafter"/>
</dbReference>
<evidence type="ECO:0000256" key="2">
    <source>
        <dbReference type="ARBA" id="ARBA00006555"/>
    </source>
</evidence>
<keyword evidence="9 10" id="KW-0472">Membrane</keyword>
<evidence type="ECO:0000256" key="1">
    <source>
        <dbReference type="ARBA" id="ARBA00004383"/>
    </source>
</evidence>
<evidence type="ECO:0000256" key="6">
    <source>
        <dbReference type="ARBA" id="ARBA00022692"/>
    </source>
</evidence>
<keyword evidence="6 10" id="KW-0812">Transmembrane</keyword>
<comment type="similarity">
    <text evidence="2">Belongs to the TonB family.</text>
</comment>
<evidence type="ECO:0000256" key="9">
    <source>
        <dbReference type="ARBA" id="ARBA00023136"/>
    </source>
</evidence>
<dbReference type="AlphaFoldDB" id="A0A644ZV31"/>
<organism evidence="12">
    <name type="scientific">bioreactor metagenome</name>
    <dbReference type="NCBI Taxonomy" id="1076179"/>
    <lineage>
        <taxon>unclassified sequences</taxon>
        <taxon>metagenomes</taxon>
        <taxon>ecological metagenomes</taxon>
    </lineage>
</organism>
<evidence type="ECO:0000259" key="11">
    <source>
        <dbReference type="PROSITE" id="PS52015"/>
    </source>
</evidence>
<sequence length="423" mass="47952">MNAIINYMVESLICGAVFFLLFRLIFSEENNYSFQRVSILVSSLLAAIFPLISIPVSNAVVPGYLLNPAYVISDYSSGLTTETSGPNLMSYSILFFGLISLFFVFKYLIELVMIFILQSRSEIVFKSKSYSIYQQKEIDTPFSFGKSIFLPDSFNSSDREMIVRHELSHIKRNHSADIIFINLLISVQWFNPFIYILKSKLIEIHEFQADMDVLNCGADISEYRELIFSSQFSSAPDISNSLHKSLTFKRFIKMENLKQSKVGARLIALFSVAALLLFSVTSFSKADIKIQKNDSKVNEAVTSTVAFPQDTTKIVPFTVVDVKPKFQGGDENHFTRWVASQLVYPELAVKDSIQGRVILQFVVSEKGKVEDVKVVKGVYNLLDKEAHRVVSQSPDWEPGLQDGKPVKVRYTFPVIFFLSSKKK</sequence>
<dbReference type="GO" id="GO:0015031">
    <property type="term" value="P:protein transport"/>
    <property type="evidence" value="ECO:0007669"/>
    <property type="project" value="UniProtKB-KW"/>
</dbReference>
<dbReference type="GO" id="GO:0098797">
    <property type="term" value="C:plasma membrane protein complex"/>
    <property type="evidence" value="ECO:0007669"/>
    <property type="project" value="TreeGrafter"/>
</dbReference>
<dbReference type="InterPro" id="IPR051045">
    <property type="entry name" value="TonB-dependent_transducer"/>
</dbReference>
<dbReference type="PANTHER" id="PTHR33446">
    <property type="entry name" value="PROTEIN TONB-RELATED"/>
    <property type="match status" value="1"/>
</dbReference>
<reference evidence="12" key="1">
    <citation type="submission" date="2019-08" db="EMBL/GenBank/DDBJ databases">
        <authorList>
            <person name="Kucharzyk K."/>
            <person name="Murdoch R.W."/>
            <person name="Higgins S."/>
            <person name="Loffler F."/>
        </authorList>
    </citation>
    <scope>NUCLEOTIDE SEQUENCE</scope>
</reference>
<evidence type="ECO:0000256" key="4">
    <source>
        <dbReference type="ARBA" id="ARBA00022475"/>
    </source>
</evidence>
<evidence type="ECO:0000256" key="10">
    <source>
        <dbReference type="SAM" id="Phobius"/>
    </source>
</evidence>
<feature type="domain" description="TonB C-terminal" evidence="11">
    <location>
        <begin position="329"/>
        <end position="423"/>
    </location>
</feature>
<keyword evidence="5" id="KW-0997">Cell inner membrane</keyword>
<keyword evidence="3" id="KW-0813">Transport</keyword>
<keyword evidence="7" id="KW-0653">Protein transport</keyword>
<dbReference type="PROSITE" id="PS52015">
    <property type="entry name" value="TONB_CTD"/>
    <property type="match status" value="1"/>
</dbReference>
<proteinExistence type="inferred from homology"/>
<feature type="transmembrane region" description="Helical" evidence="10">
    <location>
        <begin position="37"/>
        <end position="56"/>
    </location>
</feature>
<name>A0A644ZV31_9ZZZZ</name>
<dbReference type="EMBL" id="VSSQ01010418">
    <property type="protein sequence ID" value="MPM44288.1"/>
    <property type="molecule type" value="Genomic_DNA"/>
</dbReference>
<accession>A0A644ZV31</accession>
<dbReference type="InterPro" id="IPR006260">
    <property type="entry name" value="TonB/TolA_C"/>
</dbReference>
<feature type="transmembrane region" description="Helical" evidence="10">
    <location>
        <begin position="93"/>
        <end position="117"/>
    </location>
</feature>
<dbReference type="InterPro" id="IPR008756">
    <property type="entry name" value="Peptidase_M56"/>
</dbReference>
<evidence type="ECO:0000256" key="3">
    <source>
        <dbReference type="ARBA" id="ARBA00022448"/>
    </source>
</evidence>
<evidence type="ECO:0000256" key="7">
    <source>
        <dbReference type="ARBA" id="ARBA00022927"/>
    </source>
</evidence>
<evidence type="ECO:0000256" key="8">
    <source>
        <dbReference type="ARBA" id="ARBA00022989"/>
    </source>
</evidence>
<dbReference type="SUPFAM" id="SSF74653">
    <property type="entry name" value="TolA/TonB C-terminal domain"/>
    <property type="match status" value="1"/>
</dbReference>
<dbReference type="PANTHER" id="PTHR33446:SF2">
    <property type="entry name" value="PROTEIN TONB"/>
    <property type="match status" value="1"/>
</dbReference>
<comment type="subcellular location">
    <subcellularLocation>
        <location evidence="1">Cell inner membrane</location>
        <topology evidence="1">Single-pass membrane protein</topology>
        <orientation evidence="1">Periplasmic side</orientation>
    </subcellularLocation>
</comment>
<dbReference type="InterPro" id="IPR037682">
    <property type="entry name" value="TonB_C"/>
</dbReference>
<evidence type="ECO:0000313" key="12">
    <source>
        <dbReference type="EMBL" id="MPM44288.1"/>
    </source>
</evidence>
<dbReference type="Pfam" id="PF05569">
    <property type="entry name" value="Peptidase_M56"/>
    <property type="match status" value="1"/>
</dbReference>
<dbReference type="CDD" id="cd07341">
    <property type="entry name" value="M56_BlaR1_MecR1_like"/>
    <property type="match status" value="1"/>
</dbReference>
<feature type="transmembrane region" description="Helical" evidence="10">
    <location>
        <begin position="262"/>
        <end position="283"/>
    </location>
</feature>